<keyword evidence="3" id="KW-0547">Nucleotide-binding</keyword>
<evidence type="ECO:0000313" key="9">
    <source>
        <dbReference type="Proteomes" id="UP000000707"/>
    </source>
</evidence>
<evidence type="ECO:0000313" key="8">
    <source>
        <dbReference type="EMBL" id="EGV66632.1"/>
    </source>
</evidence>
<gene>
    <name evidence="8" type="ORF">CANTEDRAFT_101006</name>
</gene>
<evidence type="ECO:0000256" key="2">
    <source>
        <dbReference type="ARBA" id="ARBA00022598"/>
    </source>
</evidence>
<dbReference type="Proteomes" id="UP000000707">
    <property type="component" value="Unassembled WGS sequence"/>
</dbReference>
<dbReference type="PANTHER" id="PTHR43272:SF83">
    <property type="entry name" value="ACYL-COA SYNTHETASE LONG-CHAIN, ISOFORM J"/>
    <property type="match status" value="1"/>
</dbReference>
<dbReference type="InterPro" id="IPR020845">
    <property type="entry name" value="AMP-binding_CS"/>
</dbReference>
<dbReference type="GO" id="GO:0035336">
    <property type="term" value="P:long-chain fatty-acyl-CoA metabolic process"/>
    <property type="evidence" value="ECO:0007669"/>
    <property type="project" value="TreeGrafter"/>
</dbReference>
<feature type="domain" description="AMP-dependent synthetase/ligase" evidence="7">
    <location>
        <begin position="83"/>
        <end position="519"/>
    </location>
</feature>
<dbReference type="InterPro" id="IPR042099">
    <property type="entry name" value="ANL_N_sf"/>
</dbReference>
<keyword evidence="2" id="KW-0436">Ligase</keyword>
<dbReference type="eggNOG" id="KOG1180">
    <property type="taxonomic scope" value="Eukaryota"/>
</dbReference>
<evidence type="ECO:0000256" key="4">
    <source>
        <dbReference type="ARBA" id="ARBA00022840"/>
    </source>
</evidence>
<reference evidence="8 9" key="1">
    <citation type="journal article" date="2011" name="Proc. Natl. Acad. Sci. U.S.A.">
        <title>Comparative genomics of xylose-fermenting fungi for enhanced biofuel production.</title>
        <authorList>
            <person name="Wohlbach D.J."/>
            <person name="Kuo A."/>
            <person name="Sato T.K."/>
            <person name="Potts K.M."/>
            <person name="Salamov A.A."/>
            <person name="LaButti K.M."/>
            <person name="Sun H."/>
            <person name="Clum A."/>
            <person name="Pangilinan J.L."/>
            <person name="Lindquist E.A."/>
            <person name="Lucas S."/>
            <person name="Lapidus A."/>
            <person name="Jin M."/>
            <person name="Gunawan C."/>
            <person name="Balan V."/>
            <person name="Dale B.E."/>
            <person name="Jeffries T.W."/>
            <person name="Zinkel R."/>
            <person name="Barry K.W."/>
            <person name="Grigoriev I.V."/>
            <person name="Gasch A.P."/>
        </authorList>
    </citation>
    <scope>NUCLEOTIDE SEQUENCE [LARGE SCALE GENOMIC DNA]</scope>
    <source>
        <strain evidence="9">ATCC 10573 / BCRC 21748 / CBS 615 / JCM 9827 / NBRC 10315 / NRRL Y-1498 / VKM Y-70</strain>
    </source>
</reference>
<keyword evidence="4" id="KW-0067">ATP-binding</keyword>
<name>G3AWW1_CANTC</name>
<accession>G3AWW1</accession>
<dbReference type="PROSITE" id="PS00455">
    <property type="entry name" value="AMP_BINDING"/>
    <property type="match status" value="1"/>
</dbReference>
<dbReference type="OrthoDB" id="1700726at2759"/>
<protein>
    <recommendedName>
        <fullName evidence="7">AMP-dependent synthetase/ligase domain-containing protein</fullName>
    </recommendedName>
</protein>
<organism evidence="9">
    <name type="scientific">Candida tenuis (strain ATCC 10573 / BCRC 21748 / CBS 615 / JCM 9827 / NBRC 10315 / NRRL Y-1498 / VKM Y-70)</name>
    <name type="common">Yeast</name>
    <name type="synonym">Yamadazyma tenuis</name>
    <dbReference type="NCBI Taxonomy" id="590646"/>
    <lineage>
        <taxon>Eukaryota</taxon>
        <taxon>Fungi</taxon>
        <taxon>Dikarya</taxon>
        <taxon>Ascomycota</taxon>
        <taxon>Saccharomycotina</taxon>
        <taxon>Pichiomycetes</taxon>
        <taxon>Debaryomycetaceae</taxon>
        <taxon>Yamadazyma</taxon>
    </lineage>
</organism>
<sequence length="700" mass="77633">MVYQLTTAVGPAQPGETAPRRKVTQKDGCVLRPVDSKASTVFEFFQECVKRNGSRNAMGWRDLKEVHSEIKSVKKIIDGQEQTVEKEWLFYENSPYQFITFPDLLDLVTTYGKGLVKLGIEPEQANKLHIFASTSHKWMQTYLACSSQNIPIVTAYDTLGEKGLTHSLVQTDSSAVFTDNLLLGNLINPIKQATSIKYIIHFDPIDENDKRQGGLFYKSASEAKAKILEINPDITFISYEDVLKLGKEVENDPKYAIKTAKPEDLTCIMYTSGSTGDPKGVVLSHENVVSGVGGVSTVAGRNVVQNTDRVVAFLPLAHIFELAFEVTCFWWGATLGYANVKTLTDASCKNCKSDLIEFKPTVMVGVAAVWESVRKGILAKVKELPPLTQKIFWAAFKAKLAFKDYNMPGSGLFDVIFKKVKQATGGCLKLCLNGGSPISRDAQVFISTLICPMLMGYGLTETVANTTIVDPDHFDFEIAGCLLGSVTAKLIDVPEAGYFAKNNQGELLLQGPPVTKEYYKNEKETADAFTPDGWFKTGDICEWTANGNLKVIDRRKNLVKTLNGEYIALEKLESIYRSNTNVLNLCVYADQTKVKPVAMILPNEPHLRSFLKESNIYSDSELKSKALADLCHDKKVSKAVLKSLLATGKSQGLRGIELLQNIVLLDEEWTPQNGFVTSAQKLQRKKILESCKDRVEEAYK</sequence>
<dbReference type="GO" id="GO:0005886">
    <property type="term" value="C:plasma membrane"/>
    <property type="evidence" value="ECO:0007669"/>
    <property type="project" value="TreeGrafter"/>
</dbReference>
<evidence type="ECO:0000256" key="5">
    <source>
        <dbReference type="ARBA" id="ARBA00036813"/>
    </source>
</evidence>
<evidence type="ECO:0000256" key="1">
    <source>
        <dbReference type="ARBA" id="ARBA00006432"/>
    </source>
</evidence>
<comment type="similarity">
    <text evidence="1">Belongs to the ATP-dependent AMP-binding enzyme family.</text>
</comment>
<dbReference type="PANTHER" id="PTHR43272">
    <property type="entry name" value="LONG-CHAIN-FATTY-ACID--COA LIGASE"/>
    <property type="match status" value="1"/>
</dbReference>
<dbReference type="InterPro" id="IPR000873">
    <property type="entry name" value="AMP-dep_synth/lig_dom"/>
</dbReference>
<keyword evidence="9" id="KW-1185">Reference proteome</keyword>
<dbReference type="GO" id="GO:0005783">
    <property type="term" value="C:endoplasmic reticulum"/>
    <property type="evidence" value="ECO:0007669"/>
    <property type="project" value="TreeGrafter"/>
</dbReference>
<dbReference type="AlphaFoldDB" id="G3AWW1"/>
<evidence type="ECO:0000256" key="6">
    <source>
        <dbReference type="SAM" id="MobiDB-lite"/>
    </source>
</evidence>
<dbReference type="HOGENOM" id="CLU_000022_45_2_1"/>
<feature type="region of interest" description="Disordered" evidence="6">
    <location>
        <begin position="1"/>
        <end position="20"/>
    </location>
</feature>
<dbReference type="KEGG" id="cten:18245427"/>
<proteinExistence type="inferred from homology"/>
<dbReference type="GeneID" id="18245427"/>
<evidence type="ECO:0000256" key="3">
    <source>
        <dbReference type="ARBA" id="ARBA00022741"/>
    </source>
</evidence>
<dbReference type="GO" id="GO:0005524">
    <property type="term" value="F:ATP binding"/>
    <property type="evidence" value="ECO:0007669"/>
    <property type="project" value="UniProtKB-KW"/>
</dbReference>
<dbReference type="STRING" id="590646.G3AWW1"/>
<comment type="catalytic activity">
    <reaction evidence="5">
        <text>a long-chain fatty acid + ATP + CoA = a long-chain fatty acyl-CoA + AMP + diphosphate</text>
        <dbReference type="Rhea" id="RHEA:15421"/>
        <dbReference type="ChEBI" id="CHEBI:30616"/>
        <dbReference type="ChEBI" id="CHEBI:33019"/>
        <dbReference type="ChEBI" id="CHEBI:57287"/>
        <dbReference type="ChEBI" id="CHEBI:57560"/>
        <dbReference type="ChEBI" id="CHEBI:83139"/>
        <dbReference type="ChEBI" id="CHEBI:456215"/>
        <dbReference type="EC" id="6.2.1.3"/>
    </reaction>
</comment>
<dbReference type="GO" id="GO:0005811">
    <property type="term" value="C:lipid droplet"/>
    <property type="evidence" value="ECO:0007669"/>
    <property type="project" value="TreeGrafter"/>
</dbReference>
<dbReference type="Pfam" id="PF00501">
    <property type="entry name" value="AMP-binding"/>
    <property type="match status" value="1"/>
</dbReference>
<dbReference type="Gene3D" id="3.40.50.12780">
    <property type="entry name" value="N-terminal domain of ligase-like"/>
    <property type="match status" value="1"/>
</dbReference>
<dbReference type="SUPFAM" id="SSF56801">
    <property type="entry name" value="Acetyl-CoA synthetase-like"/>
    <property type="match status" value="1"/>
</dbReference>
<evidence type="ECO:0000259" key="7">
    <source>
        <dbReference type="Pfam" id="PF00501"/>
    </source>
</evidence>
<dbReference type="GO" id="GO:0004467">
    <property type="term" value="F:long-chain fatty acid-CoA ligase activity"/>
    <property type="evidence" value="ECO:0007669"/>
    <property type="project" value="UniProtKB-EC"/>
</dbReference>
<dbReference type="EMBL" id="GL996510">
    <property type="protein sequence ID" value="EGV66632.1"/>
    <property type="molecule type" value="Genomic_DNA"/>
</dbReference>